<dbReference type="Proteomes" id="UP000827872">
    <property type="component" value="Linkage Group LG05"/>
</dbReference>
<organism evidence="1 2">
    <name type="scientific">Sphaerodactylus townsendi</name>
    <dbReference type="NCBI Taxonomy" id="933632"/>
    <lineage>
        <taxon>Eukaryota</taxon>
        <taxon>Metazoa</taxon>
        <taxon>Chordata</taxon>
        <taxon>Craniata</taxon>
        <taxon>Vertebrata</taxon>
        <taxon>Euteleostomi</taxon>
        <taxon>Lepidosauria</taxon>
        <taxon>Squamata</taxon>
        <taxon>Bifurcata</taxon>
        <taxon>Gekkota</taxon>
        <taxon>Sphaerodactylidae</taxon>
        <taxon>Sphaerodactylus</taxon>
    </lineage>
</organism>
<comment type="caution">
    <text evidence="1">The sequence shown here is derived from an EMBL/GenBank/DDBJ whole genome shotgun (WGS) entry which is preliminary data.</text>
</comment>
<keyword evidence="2" id="KW-1185">Reference proteome</keyword>
<dbReference type="EMBL" id="CM037618">
    <property type="protein sequence ID" value="KAH7999376.1"/>
    <property type="molecule type" value="Genomic_DNA"/>
</dbReference>
<name>A0ACB8F2A6_9SAUR</name>
<reference evidence="1" key="1">
    <citation type="submission" date="2021-08" db="EMBL/GenBank/DDBJ databases">
        <title>The first chromosome-level gecko genome reveals the dynamic sex chromosomes of Neotropical dwarf geckos (Sphaerodactylidae: Sphaerodactylus).</title>
        <authorList>
            <person name="Pinto B.J."/>
            <person name="Keating S.E."/>
            <person name="Gamble T."/>
        </authorList>
    </citation>
    <scope>NUCLEOTIDE SEQUENCE</scope>
    <source>
        <strain evidence="1">TG3544</strain>
    </source>
</reference>
<sequence>MECKLEAHRIVSISLGKMYNARGQRGGVKLHKNLLVSLVLRSARQVYLSELDCVAADPLQTGDPNAPPPLFPSPSAPRGFLQPEQATEPRASPLPRHLLPPDWEPPRLPRCCGCCCSTLAASRPVEAPSPPYCPRKRSAAVPGEEVAAAVGGSPLKKPRREKEAPEEDMETGNVANLISIFGSSFSGLLSKKAPSCAGGGRSGGRARRRRQEEEDDQVGETAAATATAPETEPGQICCDESMLRTLHPWSTAIVAF</sequence>
<evidence type="ECO:0000313" key="2">
    <source>
        <dbReference type="Proteomes" id="UP000827872"/>
    </source>
</evidence>
<gene>
    <name evidence="1" type="ORF">K3G42_009582</name>
</gene>
<proteinExistence type="predicted"/>
<evidence type="ECO:0000313" key="1">
    <source>
        <dbReference type="EMBL" id="KAH7999376.1"/>
    </source>
</evidence>
<protein>
    <submittedName>
        <fullName evidence="1">Uncharacterized protein</fullName>
    </submittedName>
</protein>
<accession>A0ACB8F2A6</accession>